<sequence>MAQETKQPELKAPANALLSPVNIQPGYLFYGTKGIEFRSNKGGYIIVPWEQVEYVSLEIILNVYYRGIIIKIKPNQKVSAGQPDMSGRTLEFVGGKPKRALPILQEHLAPDQIRHRLGVFARRKAKNHDILKANDVNWLFLWFNRVLG</sequence>
<organism evidence="1 2">
    <name type="scientific">Weissella viridescens</name>
    <name type="common">Lactobacillus viridescens</name>
    <dbReference type="NCBI Taxonomy" id="1629"/>
    <lineage>
        <taxon>Bacteria</taxon>
        <taxon>Bacillati</taxon>
        <taxon>Bacillota</taxon>
        <taxon>Bacilli</taxon>
        <taxon>Lactobacillales</taxon>
        <taxon>Lactobacillaceae</taxon>
        <taxon>Weissella</taxon>
    </lineage>
</organism>
<proteinExistence type="predicted"/>
<dbReference type="Proteomes" id="UP000254621">
    <property type="component" value="Unassembled WGS sequence"/>
</dbReference>
<dbReference type="STRING" id="1629.IV50_GL000515"/>
<protein>
    <submittedName>
        <fullName evidence="1">Uncharacterized protein conserved in bacteria</fullName>
    </submittedName>
</protein>
<evidence type="ECO:0000313" key="1">
    <source>
        <dbReference type="EMBL" id="SUP59623.1"/>
    </source>
</evidence>
<accession>A0A380P346</accession>
<reference evidence="1 2" key="1">
    <citation type="submission" date="2018-06" db="EMBL/GenBank/DDBJ databases">
        <authorList>
            <consortium name="Pathogen Informatics"/>
            <person name="Doyle S."/>
        </authorList>
    </citation>
    <scope>NUCLEOTIDE SEQUENCE [LARGE SCALE GENOMIC DNA]</scope>
    <source>
        <strain evidence="1 2">NCTC13645</strain>
    </source>
</reference>
<dbReference type="AlphaFoldDB" id="A0A380P346"/>
<evidence type="ECO:0000313" key="2">
    <source>
        <dbReference type="Proteomes" id="UP000254621"/>
    </source>
</evidence>
<dbReference type="EMBL" id="UHIV01000004">
    <property type="protein sequence ID" value="SUP59623.1"/>
    <property type="molecule type" value="Genomic_DNA"/>
</dbReference>
<name>A0A380P346_WEIVI</name>
<gene>
    <name evidence="1" type="ORF">NCTC13645_01883</name>
</gene>